<reference evidence="2 3" key="1">
    <citation type="submission" date="2020-04" db="EMBL/GenBank/DDBJ databases">
        <title>Nesterenkonia sp. nov., isolated from marine sediment.</title>
        <authorList>
            <person name="Zhang G."/>
        </authorList>
    </citation>
    <scope>NUCLEOTIDE SEQUENCE [LARGE SCALE GENOMIC DNA]</scope>
    <source>
        <strain evidence="2 3">MY13</strain>
    </source>
</reference>
<proteinExistence type="predicted"/>
<dbReference type="PROSITE" id="PS50113">
    <property type="entry name" value="PAC"/>
    <property type="match status" value="1"/>
</dbReference>
<comment type="caution">
    <text evidence="2">The sequence shown here is derived from an EMBL/GenBank/DDBJ whole genome shotgun (WGS) entry which is preliminary data.</text>
</comment>
<dbReference type="EMBL" id="JABAHY010000009">
    <property type="protein sequence ID" value="NLS10372.1"/>
    <property type="molecule type" value="Genomic_DNA"/>
</dbReference>
<evidence type="ECO:0000259" key="1">
    <source>
        <dbReference type="PROSITE" id="PS50113"/>
    </source>
</evidence>
<dbReference type="Proteomes" id="UP000523139">
    <property type="component" value="Unassembled WGS sequence"/>
</dbReference>
<dbReference type="InterPro" id="IPR013559">
    <property type="entry name" value="YheO"/>
</dbReference>
<dbReference type="RefSeq" id="WP_168887854.1">
    <property type="nucleotide sequence ID" value="NZ_JABAHY010000009.1"/>
</dbReference>
<evidence type="ECO:0000313" key="3">
    <source>
        <dbReference type="Proteomes" id="UP000523139"/>
    </source>
</evidence>
<dbReference type="AlphaFoldDB" id="A0A7X8YEM1"/>
<protein>
    <submittedName>
        <fullName evidence="2">PAS domain-containing protein</fullName>
    </submittedName>
</protein>
<accession>A0A7X8YEM1</accession>
<organism evidence="2 3">
    <name type="scientific">Nesterenkonia sedimenti</name>
    <dbReference type="NCBI Taxonomy" id="1463632"/>
    <lineage>
        <taxon>Bacteria</taxon>
        <taxon>Bacillati</taxon>
        <taxon>Actinomycetota</taxon>
        <taxon>Actinomycetes</taxon>
        <taxon>Micrococcales</taxon>
        <taxon>Micrococcaceae</taxon>
        <taxon>Nesterenkonia</taxon>
    </lineage>
</organism>
<sequence>MSSTADTIFATLTPALEGIAATFGPNCEVVLHDYRTPEQSVHAVAGNVTGRQAGGAMSEIGLRMLNRGADAENDLNYFTRSPDGRRLKCSTMPLRDENGELIGALCINIDVTNLVEASSLLAQIAGEATSGPPADSVTVFANDIDEVIDSIVGQEEINRSKPAAELTKQERLEVISHLNSKGIFSVRRAAPRVAGRLKISRAALYNDLKELSSQGSAS</sequence>
<gene>
    <name evidence="2" type="ORF">HGQ17_10280</name>
</gene>
<name>A0A7X8YEM1_9MICC</name>
<keyword evidence="3" id="KW-1185">Reference proteome</keyword>
<dbReference type="Pfam" id="PF08348">
    <property type="entry name" value="PAS_6"/>
    <property type="match status" value="1"/>
</dbReference>
<dbReference type="InterPro" id="IPR039446">
    <property type="entry name" value="DauR-like"/>
</dbReference>
<dbReference type="PANTHER" id="PTHR35568:SF1">
    <property type="entry name" value="TRANSCRIPTIONAL REGULATOR DAUR"/>
    <property type="match status" value="1"/>
</dbReference>
<dbReference type="PANTHER" id="PTHR35568">
    <property type="entry name" value="TRANSCRIPTIONAL REGULATOR DAUR"/>
    <property type="match status" value="1"/>
</dbReference>
<dbReference type="InterPro" id="IPR039445">
    <property type="entry name" value="DauR-like_HTH"/>
</dbReference>
<evidence type="ECO:0000313" key="2">
    <source>
        <dbReference type="EMBL" id="NLS10372.1"/>
    </source>
</evidence>
<dbReference type="InterPro" id="IPR000700">
    <property type="entry name" value="PAS-assoc_C"/>
</dbReference>
<dbReference type="Pfam" id="PF13309">
    <property type="entry name" value="HTH_22"/>
    <property type="match status" value="1"/>
</dbReference>
<feature type="domain" description="PAC" evidence="1">
    <location>
        <begin position="73"/>
        <end position="123"/>
    </location>
</feature>
<dbReference type="Gene3D" id="3.30.450.20">
    <property type="entry name" value="PAS domain"/>
    <property type="match status" value="1"/>
</dbReference>